<comment type="similarity">
    <text evidence="2 6">Belongs to the ABC-3 integral membrane protein family.</text>
</comment>
<dbReference type="PANTHER" id="PTHR30477:SF18">
    <property type="entry name" value="METAL TRANSPORT SYSTEM MEMBRANE PROTEIN CT_417-RELATED"/>
    <property type="match status" value="1"/>
</dbReference>
<dbReference type="PANTHER" id="PTHR30477">
    <property type="entry name" value="ABC-TRANSPORTER METAL-BINDING PROTEIN"/>
    <property type="match status" value="1"/>
</dbReference>
<dbReference type="Gene3D" id="1.10.3470.10">
    <property type="entry name" value="ABC transporter involved in vitamin B12 uptake, BtuC"/>
    <property type="match status" value="1"/>
</dbReference>
<keyword evidence="3 6" id="KW-0812">Transmembrane</keyword>
<evidence type="ECO:0000313" key="8">
    <source>
        <dbReference type="EMBL" id="GAU09483.1"/>
    </source>
</evidence>
<dbReference type="OrthoDB" id="9798540at2"/>
<keyword evidence="4 7" id="KW-1133">Transmembrane helix</keyword>
<gene>
    <name evidence="8" type="ORF">DPF_2209</name>
</gene>
<reference evidence="9" key="1">
    <citation type="submission" date="2016-06" db="EMBL/GenBank/DDBJ databases">
        <title>Draft genome sequence of Desulfoplanes formicivorans strain Pf12B.</title>
        <authorList>
            <person name="Watanabe M."/>
            <person name="Kojima H."/>
            <person name="Fukui M."/>
        </authorList>
    </citation>
    <scope>NUCLEOTIDE SEQUENCE [LARGE SCALE GENOMIC DNA]</scope>
    <source>
        <strain evidence="9">Pf12B</strain>
    </source>
</reference>
<evidence type="ECO:0000256" key="5">
    <source>
        <dbReference type="ARBA" id="ARBA00023136"/>
    </source>
</evidence>
<dbReference type="RefSeq" id="WP_069859702.1">
    <property type="nucleotide sequence ID" value="NZ_BDFE01000017.1"/>
</dbReference>
<dbReference type="InterPro" id="IPR037294">
    <property type="entry name" value="ABC_BtuC-like"/>
</dbReference>
<evidence type="ECO:0000256" key="7">
    <source>
        <dbReference type="SAM" id="Phobius"/>
    </source>
</evidence>
<dbReference type="STRING" id="1592317.DPF_2209"/>
<dbReference type="GO" id="GO:0010043">
    <property type="term" value="P:response to zinc ion"/>
    <property type="evidence" value="ECO:0007669"/>
    <property type="project" value="TreeGrafter"/>
</dbReference>
<feature type="transmembrane region" description="Helical" evidence="7">
    <location>
        <begin position="246"/>
        <end position="266"/>
    </location>
</feature>
<keyword evidence="5 7" id="KW-0472">Membrane</keyword>
<dbReference type="GO" id="GO:0043190">
    <property type="term" value="C:ATP-binding cassette (ABC) transporter complex"/>
    <property type="evidence" value="ECO:0007669"/>
    <property type="project" value="InterPro"/>
</dbReference>
<dbReference type="InterPro" id="IPR001626">
    <property type="entry name" value="ABC_TroCD"/>
</dbReference>
<dbReference type="AlphaFoldDB" id="A0A194AJI6"/>
<evidence type="ECO:0000256" key="2">
    <source>
        <dbReference type="ARBA" id="ARBA00008034"/>
    </source>
</evidence>
<accession>A0A194AJI6</accession>
<dbReference type="SUPFAM" id="SSF81345">
    <property type="entry name" value="ABC transporter involved in vitamin B12 uptake, BtuC"/>
    <property type="match status" value="1"/>
</dbReference>
<evidence type="ECO:0000256" key="3">
    <source>
        <dbReference type="ARBA" id="ARBA00022692"/>
    </source>
</evidence>
<dbReference type="Proteomes" id="UP000095200">
    <property type="component" value="Unassembled WGS sequence"/>
</dbReference>
<comment type="caution">
    <text evidence="8">The sequence shown here is derived from an EMBL/GenBank/DDBJ whole genome shotgun (WGS) entry which is preliminary data.</text>
</comment>
<evidence type="ECO:0000313" key="9">
    <source>
        <dbReference type="Proteomes" id="UP000095200"/>
    </source>
</evidence>
<keyword evidence="6" id="KW-0813">Transport</keyword>
<comment type="subcellular location">
    <subcellularLocation>
        <location evidence="6">Cell membrane</location>
        <topology evidence="6">Multi-pass membrane protein</topology>
    </subcellularLocation>
    <subcellularLocation>
        <location evidence="1">Membrane</location>
        <topology evidence="1">Multi-pass membrane protein</topology>
    </subcellularLocation>
</comment>
<protein>
    <submittedName>
        <fullName evidence="8">Membrane protein</fullName>
    </submittedName>
</protein>
<keyword evidence="9" id="KW-1185">Reference proteome</keyword>
<feature type="transmembrane region" description="Helical" evidence="7">
    <location>
        <begin position="215"/>
        <end position="240"/>
    </location>
</feature>
<evidence type="ECO:0000256" key="1">
    <source>
        <dbReference type="ARBA" id="ARBA00004141"/>
    </source>
</evidence>
<proteinExistence type="inferred from homology"/>
<dbReference type="GO" id="GO:0055085">
    <property type="term" value="P:transmembrane transport"/>
    <property type="evidence" value="ECO:0007669"/>
    <property type="project" value="InterPro"/>
</dbReference>
<sequence>MIEAFSLEFMQNALMAGILASIACGMIGSLVVVNRQVFLAGGIAHSAYGGIGLAFFLGLPVLPTTLGFTLAAAGIMALITLKKPQQSDTIIGVLWAAGMATGIILIDITPGYNVDLMSYLFGSILTVPQNDLWIMLVLIVVIFLVITLLYRQFLLLSFEPEFARTQGVPVALLHFVQLAMVAVSVVMIIQVVGLILVIALLSIPPYLAGQRARSLFTMMIMASLWSMAFCTIGLILSYQFDLTTGATIIAVATVTFFIVLSIRALLAK</sequence>
<organism evidence="8 9">
    <name type="scientific">Desulfoplanes formicivorans</name>
    <dbReference type="NCBI Taxonomy" id="1592317"/>
    <lineage>
        <taxon>Bacteria</taxon>
        <taxon>Pseudomonadati</taxon>
        <taxon>Thermodesulfobacteriota</taxon>
        <taxon>Desulfovibrionia</taxon>
        <taxon>Desulfovibrionales</taxon>
        <taxon>Desulfoplanaceae</taxon>
        <taxon>Desulfoplanes</taxon>
    </lineage>
</organism>
<dbReference type="EMBL" id="BDFE01000017">
    <property type="protein sequence ID" value="GAU09483.1"/>
    <property type="molecule type" value="Genomic_DNA"/>
</dbReference>
<feature type="transmembrane region" description="Helical" evidence="7">
    <location>
        <begin position="53"/>
        <end position="79"/>
    </location>
</feature>
<name>A0A194AJI6_9BACT</name>
<feature type="transmembrane region" description="Helical" evidence="7">
    <location>
        <begin position="12"/>
        <end position="33"/>
    </location>
</feature>
<feature type="transmembrane region" description="Helical" evidence="7">
    <location>
        <begin position="132"/>
        <end position="150"/>
    </location>
</feature>
<dbReference type="CDD" id="cd06550">
    <property type="entry name" value="TM_ABC_iron-siderophores_like"/>
    <property type="match status" value="1"/>
</dbReference>
<feature type="transmembrane region" description="Helical" evidence="7">
    <location>
        <begin position="188"/>
        <end position="208"/>
    </location>
</feature>
<feature type="transmembrane region" description="Helical" evidence="7">
    <location>
        <begin position="91"/>
        <end position="112"/>
    </location>
</feature>
<dbReference type="Pfam" id="PF00950">
    <property type="entry name" value="ABC-3"/>
    <property type="match status" value="1"/>
</dbReference>
<evidence type="ECO:0000256" key="6">
    <source>
        <dbReference type="RuleBase" id="RU003943"/>
    </source>
</evidence>
<evidence type="ECO:0000256" key="4">
    <source>
        <dbReference type="ARBA" id="ARBA00022989"/>
    </source>
</evidence>